<evidence type="ECO:0000313" key="3">
    <source>
        <dbReference type="Proteomes" id="UP000887013"/>
    </source>
</evidence>
<proteinExistence type="predicted"/>
<gene>
    <name evidence="2" type="ORF">NPIL_138341</name>
</gene>
<comment type="caution">
    <text evidence="2">The sequence shown here is derived from an EMBL/GenBank/DDBJ whole genome shotgun (WGS) entry which is preliminary data.</text>
</comment>
<sequence>MIPDDFLLSSTTPLMEAPPPEPPSSASVIDCRLRSWTLISGRGHSSSALHLRGCFNADDSLGPPTLSSSLSGSPFVLLFRKGYVGPGSNLFYLFYLDENS</sequence>
<accession>A0A8X6UKX7</accession>
<dbReference type="EMBL" id="BMAW01083201">
    <property type="protein sequence ID" value="GFU32590.1"/>
    <property type="molecule type" value="Genomic_DNA"/>
</dbReference>
<evidence type="ECO:0000313" key="2">
    <source>
        <dbReference type="EMBL" id="GFU32590.1"/>
    </source>
</evidence>
<reference evidence="2" key="1">
    <citation type="submission" date="2020-08" db="EMBL/GenBank/DDBJ databases">
        <title>Multicomponent nature underlies the extraordinary mechanical properties of spider dragline silk.</title>
        <authorList>
            <person name="Kono N."/>
            <person name="Nakamura H."/>
            <person name="Mori M."/>
            <person name="Yoshida Y."/>
            <person name="Ohtoshi R."/>
            <person name="Malay A.D."/>
            <person name="Moran D.A.P."/>
            <person name="Tomita M."/>
            <person name="Numata K."/>
            <person name="Arakawa K."/>
        </authorList>
    </citation>
    <scope>NUCLEOTIDE SEQUENCE</scope>
</reference>
<dbReference type="AlphaFoldDB" id="A0A8X6UKX7"/>
<keyword evidence="3" id="KW-1185">Reference proteome</keyword>
<protein>
    <submittedName>
        <fullName evidence="2">Uncharacterized protein</fullName>
    </submittedName>
</protein>
<dbReference type="Proteomes" id="UP000887013">
    <property type="component" value="Unassembled WGS sequence"/>
</dbReference>
<evidence type="ECO:0000256" key="1">
    <source>
        <dbReference type="SAM" id="MobiDB-lite"/>
    </source>
</evidence>
<name>A0A8X6UKX7_NEPPI</name>
<organism evidence="2 3">
    <name type="scientific">Nephila pilipes</name>
    <name type="common">Giant wood spider</name>
    <name type="synonym">Nephila maculata</name>
    <dbReference type="NCBI Taxonomy" id="299642"/>
    <lineage>
        <taxon>Eukaryota</taxon>
        <taxon>Metazoa</taxon>
        <taxon>Ecdysozoa</taxon>
        <taxon>Arthropoda</taxon>
        <taxon>Chelicerata</taxon>
        <taxon>Arachnida</taxon>
        <taxon>Araneae</taxon>
        <taxon>Araneomorphae</taxon>
        <taxon>Entelegynae</taxon>
        <taxon>Araneoidea</taxon>
        <taxon>Nephilidae</taxon>
        <taxon>Nephila</taxon>
    </lineage>
</organism>
<feature type="region of interest" description="Disordered" evidence="1">
    <location>
        <begin position="1"/>
        <end position="26"/>
    </location>
</feature>